<dbReference type="PANTHER" id="PTHR42760">
    <property type="entry name" value="SHORT-CHAIN DEHYDROGENASES/REDUCTASES FAMILY MEMBER"/>
    <property type="match status" value="1"/>
</dbReference>
<proteinExistence type="inferred from homology"/>
<dbReference type="PRINTS" id="PR00081">
    <property type="entry name" value="GDHRDH"/>
</dbReference>
<dbReference type="EMBL" id="CP032093">
    <property type="protein sequence ID" value="AXY02126.1"/>
    <property type="molecule type" value="Genomic_DNA"/>
</dbReference>
<protein>
    <submittedName>
        <fullName evidence="3">SDR family oxidoreductase</fullName>
    </submittedName>
</protein>
<keyword evidence="4" id="KW-1185">Reference proteome</keyword>
<comment type="similarity">
    <text evidence="1">Belongs to the short-chain dehydrogenases/reductases (SDR) family.</text>
</comment>
<dbReference type="InterPro" id="IPR036291">
    <property type="entry name" value="NAD(P)-bd_dom_sf"/>
</dbReference>
<evidence type="ECO:0000313" key="3">
    <source>
        <dbReference type="EMBL" id="AXY02126.1"/>
    </source>
</evidence>
<evidence type="ECO:0000313" key="4">
    <source>
        <dbReference type="Proteomes" id="UP000262832"/>
    </source>
</evidence>
<accession>A0ABN5PIT7</accession>
<dbReference type="Proteomes" id="UP000262832">
    <property type="component" value="Chromosome I"/>
</dbReference>
<dbReference type="Gene3D" id="3.40.50.720">
    <property type="entry name" value="NAD(P)-binding Rossmann-like Domain"/>
    <property type="match status" value="1"/>
</dbReference>
<name>A0ABN5PIT7_9VIBR</name>
<dbReference type="Pfam" id="PF13561">
    <property type="entry name" value="adh_short_C2"/>
    <property type="match status" value="1"/>
</dbReference>
<dbReference type="SUPFAM" id="SSF51735">
    <property type="entry name" value="NAD(P)-binding Rossmann-fold domains"/>
    <property type="match status" value="1"/>
</dbReference>
<dbReference type="PRINTS" id="PR00080">
    <property type="entry name" value="SDRFAMILY"/>
</dbReference>
<evidence type="ECO:0000256" key="2">
    <source>
        <dbReference type="ARBA" id="ARBA00023002"/>
    </source>
</evidence>
<dbReference type="InterPro" id="IPR002347">
    <property type="entry name" value="SDR_fam"/>
</dbReference>
<reference evidence="3 4" key="1">
    <citation type="submission" date="2018-08" db="EMBL/GenBank/DDBJ databases">
        <title>Genomic taxonomy of the Vibrionaceae family.</title>
        <authorList>
            <person name="Gomez-Gil B."/>
            <person name="Tanaka M."/>
            <person name="Sawabe T."/>
            <person name="Enciso-Ibarra K."/>
        </authorList>
    </citation>
    <scope>NUCLEOTIDE SEQUENCE [LARGE SCALE GENOMIC DNA]</scope>
    <source>
        <strain evidence="3 4">CAIM 1831</strain>
    </source>
</reference>
<sequence length="247" mass="26268">MSKLYLVTGASSGIGLAICRNLLSSGNRVVGLARTEKAGIQELSAKYPESFSFFSRDLSDGIDELSRLPNQLAKLYGKFSGLVHAAGVLSVLPNRFNSHEKMLETFNLNLFSGLALARGLSDKRAYSESGASIVFIASIAASVGATGTVNYGASKASLIGATKSLAKELAKQNIRVNTVSPGLIRTDLTQNHNDDAFFQRLEQLYPLGLGKSEYVADAVEFLLSSRAKWVTGADLVVDGGITLGTNE</sequence>
<dbReference type="PANTHER" id="PTHR42760:SF133">
    <property type="entry name" value="3-OXOACYL-[ACYL-CARRIER-PROTEIN] REDUCTASE"/>
    <property type="match status" value="1"/>
</dbReference>
<evidence type="ECO:0000256" key="1">
    <source>
        <dbReference type="ARBA" id="ARBA00006484"/>
    </source>
</evidence>
<dbReference type="RefSeq" id="WP_128811928.1">
    <property type="nucleotide sequence ID" value="NZ_CP032093.1"/>
</dbReference>
<gene>
    <name evidence="3" type="ORF">D1115_14235</name>
</gene>
<keyword evidence="2" id="KW-0560">Oxidoreductase</keyword>
<organism evidence="3 4">
    <name type="scientific">Vibrio alfacsensis</name>
    <dbReference type="NCBI Taxonomy" id="1074311"/>
    <lineage>
        <taxon>Bacteria</taxon>
        <taxon>Pseudomonadati</taxon>
        <taxon>Pseudomonadota</taxon>
        <taxon>Gammaproteobacteria</taxon>
        <taxon>Vibrionales</taxon>
        <taxon>Vibrionaceae</taxon>
        <taxon>Vibrio</taxon>
    </lineage>
</organism>
<dbReference type="CDD" id="cd05233">
    <property type="entry name" value="SDR_c"/>
    <property type="match status" value="1"/>
</dbReference>